<sequence>MQRLSGIGVTVAGAGALGLSIAVELARAGAEVTVCDPAPLGDNASGVAAGMLAPAFEALLDPVSAGRFPLFKAARDLWPDFAASLDLKLERSGAILTGAGEGELARLLALGARGSLAPAGLYTPEDWRLDPLAALTAMSGVAIRQEAVTQPDGLTIVATGAEIGLAPELTSLTPIKGHILRYSGGPAGGPVLRGAGIYVCPDPNGAIAGATMEVGVSDRGLSPARGAILQAKAEALVPALAGLTPTLSAGVRAATPDGLPLVGWSAREGVFVAAGARRNGWLLAPLVARMTAAYLAGEDPGPWADAMNPRRFEETT</sequence>
<dbReference type="Gene3D" id="3.30.9.10">
    <property type="entry name" value="D-Amino Acid Oxidase, subunit A, domain 2"/>
    <property type="match status" value="2"/>
</dbReference>
<organism evidence="3 4">
    <name type="scientific">Caulobacter ginsengisoli</name>
    <dbReference type="NCBI Taxonomy" id="400775"/>
    <lineage>
        <taxon>Bacteria</taxon>
        <taxon>Pseudomonadati</taxon>
        <taxon>Pseudomonadota</taxon>
        <taxon>Alphaproteobacteria</taxon>
        <taxon>Caulobacterales</taxon>
        <taxon>Caulobacteraceae</taxon>
        <taxon>Caulobacter</taxon>
    </lineage>
</organism>
<accession>A0ABU0IKY8</accession>
<dbReference type="EC" id="1.4.3.19" evidence="3"/>
<proteinExistence type="predicted"/>
<evidence type="ECO:0000256" key="1">
    <source>
        <dbReference type="ARBA" id="ARBA00023002"/>
    </source>
</evidence>
<dbReference type="PANTHER" id="PTHR13847">
    <property type="entry name" value="SARCOSINE DEHYDROGENASE-RELATED"/>
    <property type="match status" value="1"/>
</dbReference>
<reference evidence="3 4" key="1">
    <citation type="submission" date="2023-07" db="EMBL/GenBank/DDBJ databases">
        <title>Genomic Encyclopedia of Type Strains, Phase IV (KMG-IV): sequencing the most valuable type-strain genomes for metagenomic binning, comparative biology and taxonomic classification.</title>
        <authorList>
            <person name="Goeker M."/>
        </authorList>
    </citation>
    <scope>NUCLEOTIDE SEQUENCE [LARGE SCALE GENOMIC DNA]</scope>
    <source>
        <strain evidence="3 4">DSM 18695</strain>
    </source>
</reference>
<dbReference type="Proteomes" id="UP001228905">
    <property type="component" value="Unassembled WGS sequence"/>
</dbReference>
<name>A0ABU0IKY8_9CAUL</name>
<dbReference type="SUPFAM" id="SSF51905">
    <property type="entry name" value="FAD/NAD(P)-binding domain"/>
    <property type="match status" value="1"/>
</dbReference>
<dbReference type="EMBL" id="JAUSVS010000001">
    <property type="protein sequence ID" value="MDQ0462687.1"/>
    <property type="molecule type" value="Genomic_DNA"/>
</dbReference>
<gene>
    <name evidence="3" type="ORF">QO010_000435</name>
</gene>
<dbReference type="GO" id="GO:0043799">
    <property type="term" value="F:glycine oxidase activity"/>
    <property type="evidence" value="ECO:0007669"/>
    <property type="project" value="UniProtKB-EC"/>
</dbReference>
<evidence type="ECO:0000313" key="4">
    <source>
        <dbReference type="Proteomes" id="UP001228905"/>
    </source>
</evidence>
<feature type="domain" description="FAD dependent oxidoreductase" evidence="2">
    <location>
        <begin position="9"/>
        <end position="293"/>
    </location>
</feature>
<evidence type="ECO:0000313" key="3">
    <source>
        <dbReference type="EMBL" id="MDQ0462687.1"/>
    </source>
</evidence>
<evidence type="ECO:0000259" key="2">
    <source>
        <dbReference type="Pfam" id="PF01266"/>
    </source>
</evidence>
<dbReference type="InterPro" id="IPR036188">
    <property type="entry name" value="FAD/NAD-bd_sf"/>
</dbReference>
<dbReference type="Pfam" id="PF01266">
    <property type="entry name" value="DAO"/>
    <property type="match status" value="1"/>
</dbReference>
<keyword evidence="1 3" id="KW-0560">Oxidoreductase</keyword>
<dbReference type="SUPFAM" id="SSF54373">
    <property type="entry name" value="FAD-linked reductases, C-terminal domain"/>
    <property type="match status" value="1"/>
</dbReference>
<dbReference type="Gene3D" id="3.50.50.60">
    <property type="entry name" value="FAD/NAD(P)-binding domain"/>
    <property type="match status" value="2"/>
</dbReference>
<comment type="caution">
    <text evidence="3">The sequence shown here is derived from an EMBL/GenBank/DDBJ whole genome shotgun (WGS) entry which is preliminary data.</text>
</comment>
<protein>
    <submittedName>
        <fullName evidence="3">Glycine oxidase</fullName>
        <ecNumber evidence="3">1.4.3.19</ecNumber>
    </submittedName>
</protein>
<dbReference type="PANTHER" id="PTHR13847:SF289">
    <property type="entry name" value="GLYCINE OXIDASE"/>
    <property type="match status" value="1"/>
</dbReference>
<dbReference type="RefSeq" id="WP_307345353.1">
    <property type="nucleotide sequence ID" value="NZ_JAUSVS010000001.1"/>
</dbReference>
<keyword evidence="4" id="KW-1185">Reference proteome</keyword>
<dbReference type="InterPro" id="IPR006076">
    <property type="entry name" value="FAD-dep_OxRdtase"/>
</dbReference>